<accession>A0A9P6IU99</accession>
<name>A0A9P6IU99_9FUNG</name>
<dbReference type="OrthoDB" id="409848at2759"/>
<dbReference type="EMBL" id="JAAAHW010007463">
    <property type="protein sequence ID" value="KAF9948138.1"/>
    <property type="molecule type" value="Genomic_DNA"/>
</dbReference>
<evidence type="ECO:0000313" key="3">
    <source>
        <dbReference type="Proteomes" id="UP000749646"/>
    </source>
</evidence>
<comment type="caution">
    <text evidence="2">The sequence shown here is derived from an EMBL/GenBank/DDBJ whole genome shotgun (WGS) entry which is preliminary data.</text>
</comment>
<feature type="signal peptide" evidence="1">
    <location>
        <begin position="1"/>
        <end position="36"/>
    </location>
</feature>
<reference evidence="2" key="1">
    <citation type="journal article" date="2020" name="Fungal Divers.">
        <title>Resolving the Mortierellaceae phylogeny through synthesis of multi-gene phylogenetics and phylogenomics.</title>
        <authorList>
            <person name="Vandepol N."/>
            <person name="Liber J."/>
            <person name="Desiro A."/>
            <person name="Na H."/>
            <person name="Kennedy M."/>
            <person name="Barry K."/>
            <person name="Grigoriev I.V."/>
            <person name="Miller A.N."/>
            <person name="O'Donnell K."/>
            <person name="Stajich J.E."/>
            <person name="Bonito G."/>
        </authorList>
    </citation>
    <scope>NUCLEOTIDE SEQUENCE</scope>
    <source>
        <strain evidence="2">MES-2147</strain>
    </source>
</reference>
<keyword evidence="1" id="KW-0732">Signal</keyword>
<keyword evidence="3" id="KW-1185">Reference proteome</keyword>
<evidence type="ECO:0000256" key="1">
    <source>
        <dbReference type="SAM" id="SignalP"/>
    </source>
</evidence>
<dbReference type="PANTHER" id="PTHR38360:SF1">
    <property type="entry name" value="F12P19.7"/>
    <property type="match status" value="1"/>
</dbReference>
<feature type="chain" id="PRO_5040384017" description="Periplasmic binding protein" evidence="1">
    <location>
        <begin position="37"/>
        <end position="447"/>
    </location>
</feature>
<dbReference type="Proteomes" id="UP000749646">
    <property type="component" value="Unassembled WGS sequence"/>
</dbReference>
<dbReference type="PANTHER" id="PTHR38360">
    <property type="entry name" value="OS03G0120000 PROTEIN"/>
    <property type="match status" value="1"/>
</dbReference>
<dbReference type="SUPFAM" id="SSF53807">
    <property type="entry name" value="Helical backbone' metal receptor"/>
    <property type="match status" value="1"/>
</dbReference>
<protein>
    <recommendedName>
        <fullName evidence="4">Periplasmic binding protein</fullName>
    </recommendedName>
</protein>
<proteinExistence type="predicted"/>
<evidence type="ECO:0000313" key="2">
    <source>
        <dbReference type="EMBL" id="KAF9948138.1"/>
    </source>
</evidence>
<dbReference type="AlphaFoldDB" id="A0A9P6IU99"/>
<organism evidence="2 3">
    <name type="scientific">Modicella reniformis</name>
    <dbReference type="NCBI Taxonomy" id="1440133"/>
    <lineage>
        <taxon>Eukaryota</taxon>
        <taxon>Fungi</taxon>
        <taxon>Fungi incertae sedis</taxon>
        <taxon>Mucoromycota</taxon>
        <taxon>Mortierellomycotina</taxon>
        <taxon>Mortierellomycetes</taxon>
        <taxon>Mortierellales</taxon>
        <taxon>Mortierellaceae</taxon>
        <taxon>Modicella</taxon>
    </lineage>
</organism>
<sequence>MAVQSTPVASSRYYTYAIGALLLLVPFLAMPVQAQADCVAKYDATVDYFPIQITVNDAALFSVRYEKNYKIVTNTAVNQTFVLTQCGTPAPNATSFANNTLFFEVPVKNVASLATTAVAFIELLGRRSTIKAVDTEGLVSSPCVQLGLTDGTITGLEDKNMTLRAEQFKSVDLVFSSMTPGDADIRNKTVLTSEVADPGPLNRAEWLEFYSSFFNLEAPAQVMTATINNNYNCFKAAANKETKPTIAWASYDAPSVYNNNTASWKLDGAAYKRILSVDAGATFFNGTSTHIFLTAAAFADAVKDVDVLIDETFVGDDIAAFYKNYDLTATSTHKFIQQKAIFREDGIINPNDGRDWFSGAIAMGDAVLQDVVRAVHPEVLPSNVPYNWLRNIAKSETKKLQTAADCVNTPTPKRAIVCSAMKGSDGSKTAAGALTGVLALLAVALSL</sequence>
<evidence type="ECO:0008006" key="4">
    <source>
        <dbReference type="Google" id="ProtNLM"/>
    </source>
</evidence>
<gene>
    <name evidence="2" type="ORF">BGZ65_008271</name>
</gene>